<dbReference type="PANTHER" id="PTHR21708">
    <property type="entry name" value="PROBABLE 2-DEHYDROPANTOATE 2-REDUCTASE"/>
    <property type="match status" value="1"/>
</dbReference>
<keyword evidence="7 11" id="KW-0521">NADP</keyword>
<protein>
    <recommendedName>
        <fullName evidence="5 11">2-dehydropantoate 2-reductase</fullName>
        <ecNumber evidence="4 11">1.1.1.169</ecNumber>
    </recommendedName>
    <alternativeName>
        <fullName evidence="9 11">Ketopantoate reductase</fullName>
    </alternativeName>
</protein>
<dbReference type="Pfam" id="PF08546">
    <property type="entry name" value="ApbA_C"/>
    <property type="match status" value="1"/>
</dbReference>
<gene>
    <name evidence="14" type="primary">panE</name>
    <name evidence="14" type="ORF">GJ654_01880</name>
</gene>
<dbReference type="InterPro" id="IPR013332">
    <property type="entry name" value="KPR_N"/>
</dbReference>
<evidence type="ECO:0000313" key="15">
    <source>
        <dbReference type="Proteomes" id="UP000439113"/>
    </source>
</evidence>
<evidence type="ECO:0000259" key="12">
    <source>
        <dbReference type="Pfam" id="PF02558"/>
    </source>
</evidence>
<comment type="function">
    <text evidence="1 11">Catalyzes the NADPH-dependent reduction of ketopantoate into pantoic acid.</text>
</comment>
<dbReference type="Pfam" id="PF02558">
    <property type="entry name" value="ApbA"/>
    <property type="match status" value="1"/>
</dbReference>
<evidence type="ECO:0000256" key="6">
    <source>
        <dbReference type="ARBA" id="ARBA00022655"/>
    </source>
</evidence>
<evidence type="ECO:0000256" key="2">
    <source>
        <dbReference type="ARBA" id="ARBA00004994"/>
    </source>
</evidence>
<dbReference type="OrthoDB" id="9796561at2"/>
<feature type="domain" description="Ketopantoate reductase C-terminal" evidence="13">
    <location>
        <begin position="179"/>
        <end position="281"/>
    </location>
</feature>
<dbReference type="InterPro" id="IPR013328">
    <property type="entry name" value="6PGD_dom2"/>
</dbReference>
<feature type="domain" description="Ketopantoate reductase N-terminal" evidence="12">
    <location>
        <begin position="3"/>
        <end position="152"/>
    </location>
</feature>
<dbReference type="InterPro" id="IPR013752">
    <property type="entry name" value="KPA_reductase"/>
</dbReference>
<comment type="caution">
    <text evidence="14">The sequence shown here is derived from an EMBL/GenBank/DDBJ whole genome shotgun (WGS) entry which is preliminary data.</text>
</comment>
<evidence type="ECO:0000256" key="4">
    <source>
        <dbReference type="ARBA" id="ARBA00013014"/>
    </source>
</evidence>
<dbReference type="InterPro" id="IPR003710">
    <property type="entry name" value="ApbA"/>
</dbReference>
<dbReference type="GO" id="GO:0008677">
    <property type="term" value="F:2-dehydropantoate 2-reductase activity"/>
    <property type="evidence" value="ECO:0007669"/>
    <property type="project" value="UniProtKB-EC"/>
</dbReference>
<evidence type="ECO:0000259" key="13">
    <source>
        <dbReference type="Pfam" id="PF08546"/>
    </source>
</evidence>
<evidence type="ECO:0000256" key="9">
    <source>
        <dbReference type="ARBA" id="ARBA00032024"/>
    </source>
</evidence>
<keyword evidence="6 11" id="KW-0566">Pantothenate biosynthesis</keyword>
<evidence type="ECO:0000256" key="8">
    <source>
        <dbReference type="ARBA" id="ARBA00023002"/>
    </source>
</evidence>
<dbReference type="InterPro" id="IPR051402">
    <property type="entry name" value="KPR-Related"/>
</dbReference>
<dbReference type="InterPro" id="IPR008927">
    <property type="entry name" value="6-PGluconate_DH-like_C_sf"/>
</dbReference>
<dbReference type="PANTHER" id="PTHR21708:SF26">
    <property type="entry name" value="2-DEHYDROPANTOATE 2-REDUCTASE"/>
    <property type="match status" value="1"/>
</dbReference>
<dbReference type="FunFam" id="3.40.50.720:FF:000307">
    <property type="entry name" value="2-dehydropantoate 2-reductase"/>
    <property type="match status" value="1"/>
</dbReference>
<dbReference type="Proteomes" id="UP000439113">
    <property type="component" value="Unassembled WGS sequence"/>
</dbReference>
<reference evidence="14 15" key="1">
    <citation type="submission" date="2019-11" db="EMBL/GenBank/DDBJ databases">
        <title>Whole-genome sequence of a Rhodoblastus acidophilus DSM 142.</title>
        <authorList>
            <person name="Kyndt J.A."/>
            <person name="Meyer T.E."/>
        </authorList>
    </citation>
    <scope>NUCLEOTIDE SEQUENCE [LARGE SCALE GENOMIC DNA]</scope>
    <source>
        <strain evidence="14 15">DSM 142</strain>
    </source>
</reference>
<evidence type="ECO:0000256" key="3">
    <source>
        <dbReference type="ARBA" id="ARBA00007870"/>
    </source>
</evidence>
<comment type="similarity">
    <text evidence="3 11">Belongs to the ketopantoate reductase family.</text>
</comment>
<evidence type="ECO:0000256" key="7">
    <source>
        <dbReference type="ARBA" id="ARBA00022857"/>
    </source>
</evidence>
<dbReference type="EC" id="1.1.1.169" evidence="4 11"/>
<name>A0A6N8DHG7_RHOAC</name>
<evidence type="ECO:0000256" key="1">
    <source>
        <dbReference type="ARBA" id="ARBA00002919"/>
    </source>
</evidence>
<dbReference type="Gene3D" id="3.40.50.720">
    <property type="entry name" value="NAD(P)-binding Rossmann-like Domain"/>
    <property type="match status" value="1"/>
</dbReference>
<dbReference type="InterPro" id="IPR036291">
    <property type="entry name" value="NAD(P)-bd_dom_sf"/>
</dbReference>
<dbReference type="EMBL" id="WNKS01000001">
    <property type="protein sequence ID" value="MTV29739.1"/>
    <property type="molecule type" value="Genomic_DNA"/>
</dbReference>
<organism evidence="14 15">
    <name type="scientific">Rhodoblastus acidophilus</name>
    <name type="common">Rhodopseudomonas acidophila</name>
    <dbReference type="NCBI Taxonomy" id="1074"/>
    <lineage>
        <taxon>Bacteria</taxon>
        <taxon>Pseudomonadati</taxon>
        <taxon>Pseudomonadota</taxon>
        <taxon>Alphaproteobacteria</taxon>
        <taxon>Hyphomicrobiales</taxon>
        <taxon>Rhodoblastaceae</taxon>
        <taxon>Rhodoblastus</taxon>
    </lineage>
</organism>
<evidence type="ECO:0000313" key="14">
    <source>
        <dbReference type="EMBL" id="MTV29739.1"/>
    </source>
</evidence>
<dbReference type="GO" id="GO:0005737">
    <property type="term" value="C:cytoplasm"/>
    <property type="evidence" value="ECO:0007669"/>
    <property type="project" value="TreeGrafter"/>
</dbReference>
<evidence type="ECO:0000256" key="10">
    <source>
        <dbReference type="ARBA" id="ARBA00048793"/>
    </source>
</evidence>
<dbReference type="NCBIfam" id="TIGR00745">
    <property type="entry name" value="apbA_panE"/>
    <property type="match status" value="1"/>
</dbReference>
<proteinExistence type="inferred from homology"/>
<evidence type="ECO:0000256" key="11">
    <source>
        <dbReference type="RuleBase" id="RU362068"/>
    </source>
</evidence>
<evidence type="ECO:0000256" key="5">
    <source>
        <dbReference type="ARBA" id="ARBA00019465"/>
    </source>
</evidence>
<comment type="catalytic activity">
    <reaction evidence="10 11">
        <text>(R)-pantoate + NADP(+) = 2-dehydropantoate + NADPH + H(+)</text>
        <dbReference type="Rhea" id="RHEA:16233"/>
        <dbReference type="ChEBI" id="CHEBI:11561"/>
        <dbReference type="ChEBI" id="CHEBI:15378"/>
        <dbReference type="ChEBI" id="CHEBI:15980"/>
        <dbReference type="ChEBI" id="CHEBI:57783"/>
        <dbReference type="ChEBI" id="CHEBI:58349"/>
        <dbReference type="EC" id="1.1.1.169"/>
    </reaction>
</comment>
<dbReference type="GO" id="GO:0015940">
    <property type="term" value="P:pantothenate biosynthetic process"/>
    <property type="evidence" value="ECO:0007669"/>
    <property type="project" value="UniProtKB-UniPathway"/>
</dbReference>
<dbReference type="FunFam" id="1.10.1040.10:FF:000017">
    <property type="entry name" value="2-dehydropantoate 2-reductase"/>
    <property type="match status" value="1"/>
</dbReference>
<dbReference type="RefSeq" id="WP_155444387.1">
    <property type="nucleotide sequence ID" value="NZ_JAOQNR010000001.1"/>
</dbReference>
<dbReference type="SUPFAM" id="SSF51735">
    <property type="entry name" value="NAD(P)-binding Rossmann-fold domains"/>
    <property type="match status" value="1"/>
</dbReference>
<comment type="pathway">
    <text evidence="2 11">Cofactor biosynthesis; (R)-pantothenate biosynthesis; (R)-pantoate from 3-methyl-2-oxobutanoate: step 2/2.</text>
</comment>
<dbReference type="UniPathway" id="UPA00028">
    <property type="reaction ID" value="UER00004"/>
</dbReference>
<sequence length="306" mass="32203">MRILVVGAGALGGYFGGRLAQAGRDVTFLLRPRRAALLQRNGLSILSPCGDFHLAKPRIVTAEQLKDPFDLILLSCKAYDLEDAMAAFAAGVGSKTAILPMLNGMSHLDALAARFGADTCLGGLCQISAGLDGEGRIQHFNDLHSLVFGELDGAPSARMAAIASALTNAGFEAQPCEKIRQEMWEKWIFIAALAGITCLMRAAVGDIVAAGGADLALALFDENAAIAAANGFAPRPASVERSKGILTAKGSPIKASMLRDIEANNPIEGEHIFGDLLRRAQGPSSLLRIADLHARAYEAQRARVSA</sequence>
<accession>A0A6N8DHG7</accession>
<keyword evidence="8 11" id="KW-0560">Oxidoreductase</keyword>
<dbReference type="NCBIfam" id="NF005094">
    <property type="entry name" value="PRK06522.2-5"/>
    <property type="match status" value="1"/>
</dbReference>
<dbReference type="SUPFAM" id="SSF48179">
    <property type="entry name" value="6-phosphogluconate dehydrogenase C-terminal domain-like"/>
    <property type="match status" value="1"/>
</dbReference>
<dbReference type="AlphaFoldDB" id="A0A6N8DHG7"/>
<dbReference type="Gene3D" id="1.10.1040.10">
    <property type="entry name" value="N-(1-d-carboxylethyl)-l-norvaline Dehydrogenase, domain 2"/>
    <property type="match status" value="1"/>
</dbReference>